<evidence type="ECO:0000256" key="2">
    <source>
        <dbReference type="ARBA" id="ARBA00004162"/>
    </source>
</evidence>
<dbReference type="InterPro" id="IPR005503">
    <property type="entry name" value="FliL"/>
</dbReference>
<evidence type="ECO:0000256" key="1">
    <source>
        <dbReference type="ARBA" id="ARBA00002254"/>
    </source>
</evidence>
<dbReference type="Proteomes" id="UP000032300">
    <property type="component" value="Chromosome"/>
</dbReference>
<keyword evidence="8 10" id="KW-1133">Transmembrane helix</keyword>
<dbReference type="PANTHER" id="PTHR35091:SF2">
    <property type="entry name" value="FLAGELLAR PROTEIN FLIL"/>
    <property type="match status" value="1"/>
</dbReference>
<dbReference type="AlphaFoldDB" id="A0A7U4J8K3"/>
<keyword evidence="7 10" id="KW-0283">Flagellar rotation</keyword>
<reference evidence="12 13" key="1">
    <citation type="journal article" date="2015" name="Int. J. Syst. Evol. Microbiol.">
        <title>Sphingomonas hengshuiensis sp. nov., isolated from lake wetland.</title>
        <authorList>
            <person name="Wei S."/>
            <person name="Wang T."/>
            <person name="Liu H."/>
            <person name="Zhang C."/>
            <person name="Guo J."/>
            <person name="Wang Q."/>
            <person name="Liang K."/>
            <person name="Zhang Z."/>
        </authorList>
    </citation>
    <scope>NUCLEOTIDE SEQUENCE [LARGE SCALE GENOMIC DNA]</scope>
    <source>
        <strain evidence="12 13">WHSC-8</strain>
    </source>
</reference>
<sequence length="182" mass="18865">MSSEIAEVDAEGAPVAPPAKSKKKLIIIGAAAAAMLLGGGGGAFMMLSGGSTPEGEEAQVEAGHAKPAKAEGDHGGEGGEGEAAFFDVPPMIVNLRSPDGAARFLKLHFMLVPGPDATEEVLKEKVPLILDAYQPFLRELRPEDLAGSAAVFRIKEELLVRATAAVGDGVVKDILIQDLIQQ</sequence>
<dbReference type="RefSeq" id="WP_052507857.1">
    <property type="nucleotide sequence ID" value="NZ_CP010836.1"/>
</dbReference>
<comment type="similarity">
    <text evidence="3 10">Belongs to the FliL family.</text>
</comment>
<feature type="compositionally biased region" description="Basic and acidic residues" evidence="11">
    <location>
        <begin position="68"/>
        <end position="77"/>
    </location>
</feature>
<dbReference type="OrthoDB" id="7304620at2"/>
<name>A0A7U4J8K3_9SPHN</name>
<keyword evidence="5 10" id="KW-0145">Chemotaxis</keyword>
<keyword evidence="9 10" id="KW-0472">Membrane</keyword>
<evidence type="ECO:0000256" key="10">
    <source>
        <dbReference type="RuleBase" id="RU364125"/>
    </source>
</evidence>
<accession>A0A7U4J8K3</accession>
<dbReference type="EMBL" id="CP010836">
    <property type="protein sequence ID" value="AJP72221.1"/>
    <property type="molecule type" value="Genomic_DNA"/>
</dbReference>
<dbReference type="PANTHER" id="PTHR35091">
    <property type="entry name" value="FLAGELLAR PROTEIN FLIL"/>
    <property type="match status" value="1"/>
</dbReference>
<dbReference type="KEGG" id="sphi:TS85_11110"/>
<keyword evidence="4" id="KW-1003">Cell membrane</keyword>
<keyword evidence="12" id="KW-0282">Flagellum</keyword>
<evidence type="ECO:0000256" key="4">
    <source>
        <dbReference type="ARBA" id="ARBA00022475"/>
    </source>
</evidence>
<gene>
    <name evidence="12" type="ORF">TS85_11110</name>
</gene>
<reference evidence="12 13" key="2">
    <citation type="submission" date="2015-02" db="EMBL/GenBank/DDBJ databases">
        <title>The complete genome of Sphingomonas hengshuiensis sp. WHSC-8 isolated from soil of Hengshui Lake.</title>
        <authorList>
            <person name="Wei S."/>
            <person name="Guo J."/>
            <person name="Su C."/>
            <person name="Wu R."/>
            <person name="Zhang Z."/>
            <person name="Liang K."/>
            <person name="Li H."/>
            <person name="Wang T."/>
            <person name="Liu H."/>
            <person name="Zhang C."/>
            <person name="Li Z."/>
            <person name="Wang Q."/>
            <person name="Meng J."/>
        </authorList>
    </citation>
    <scope>NUCLEOTIDE SEQUENCE [LARGE SCALE GENOMIC DNA]</scope>
    <source>
        <strain evidence="12 13">WHSC-8</strain>
    </source>
</reference>
<evidence type="ECO:0000256" key="7">
    <source>
        <dbReference type="ARBA" id="ARBA00022779"/>
    </source>
</evidence>
<feature type="transmembrane region" description="Helical" evidence="10">
    <location>
        <begin position="25"/>
        <end position="47"/>
    </location>
</feature>
<comment type="function">
    <text evidence="1 10">Controls the rotational direction of flagella during chemotaxis.</text>
</comment>
<dbReference type="GO" id="GO:0005886">
    <property type="term" value="C:plasma membrane"/>
    <property type="evidence" value="ECO:0007669"/>
    <property type="project" value="UniProtKB-SubCell"/>
</dbReference>
<evidence type="ECO:0000313" key="12">
    <source>
        <dbReference type="EMBL" id="AJP72221.1"/>
    </source>
</evidence>
<evidence type="ECO:0000256" key="6">
    <source>
        <dbReference type="ARBA" id="ARBA00022692"/>
    </source>
</evidence>
<proteinExistence type="inferred from homology"/>
<keyword evidence="12" id="KW-0966">Cell projection</keyword>
<keyword evidence="6 10" id="KW-0812">Transmembrane</keyword>
<keyword evidence="10" id="KW-0997">Cell inner membrane</keyword>
<keyword evidence="12" id="KW-0969">Cilium</keyword>
<organism evidence="12 13">
    <name type="scientific">Sphingomonas hengshuiensis</name>
    <dbReference type="NCBI Taxonomy" id="1609977"/>
    <lineage>
        <taxon>Bacteria</taxon>
        <taxon>Pseudomonadati</taxon>
        <taxon>Pseudomonadota</taxon>
        <taxon>Alphaproteobacteria</taxon>
        <taxon>Sphingomonadales</taxon>
        <taxon>Sphingomonadaceae</taxon>
        <taxon>Sphingomonas</taxon>
    </lineage>
</organism>
<evidence type="ECO:0000256" key="5">
    <source>
        <dbReference type="ARBA" id="ARBA00022500"/>
    </source>
</evidence>
<dbReference type="GO" id="GO:0009425">
    <property type="term" value="C:bacterial-type flagellum basal body"/>
    <property type="evidence" value="ECO:0007669"/>
    <property type="project" value="InterPro"/>
</dbReference>
<protein>
    <recommendedName>
        <fullName evidence="10">Flagellar protein FliL</fullName>
    </recommendedName>
</protein>
<keyword evidence="13" id="KW-1185">Reference proteome</keyword>
<dbReference type="Pfam" id="PF03748">
    <property type="entry name" value="FliL"/>
    <property type="match status" value="1"/>
</dbReference>
<dbReference type="GO" id="GO:0006935">
    <property type="term" value="P:chemotaxis"/>
    <property type="evidence" value="ECO:0007669"/>
    <property type="project" value="UniProtKB-KW"/>
</dbReference>
<evidence type="ECO:0000313" key="13">
    <source>
        <dbReference type="Proteomes" id="UP000032300"/>
    </source>
</evidence>
<evidence type="ECO:0000256" key="11">
    <source>
        <dbReference type="SAM" id="MobiDB-lite"/>
    </source>
</evidence>
<dbReference type="GO" id="GO:0071978">
    <property type="term" value="P:bacterial-type flagellum-dependent swarming motility"/>
    <property type="evidence" value="ECO:0007669"/>
    <property type="project" value="TreeGrafter"/>
</dbReference>
<comment type="subcellular location">
    <subcellularLocation>
        <location evidence="10">Cell inner membrane</location>
    </subcellularLocation>
    <subcellularLocation>
        <location evidence="2">Cell membrane</location>
        <topology evidence="2">Single-pass membrane protein</topology>
    </subcellularLocation>
</comment>
<evidence type="ECO:0000256" key="3">
    <source>
        <dbReference type="ARBA" id="ARBA00008281"/>
    </source>
</evidence>
<evidence type="ECO:0000256" key="9">
    <source>
        <dbReference type="ARBA" id="ARBA00023136"/>
    </source>
</evidence>
<evidence type="ECO:0000256" key="8">
    <source>
        <dbReference type="ARBA" id="ARBA00022989"/>
    </source>
</evidence>
<feature type="region of interest" description="Disordered" evidence="11">
    <location>
        <begin position="50"/>
        <end position="81"/>
    </location>
</feature>